<feature type="compositionally biased region" description="Low complexity" evidence="2">
    <location>
        <begin position="285"/>
        <end position="321"/>
    </location>
</feature>
<dbReference type="AlphaFoldDB" id="A0A951P7Z4"/>
<dbReference type="PANTHER" id="PTHR30570">
    <property type="entry name" value="PERIPLASMIC PHOSPHATE BINDING COMPONENT OF PHOSPHATE ABC TRANSPORTER"/>
    <property type="match status" value="1"/>
</dbReference>
<dbReference type="Proteomes" id="UP000707356">
    <property type="component" value="Unassembled WGS sequence"/>
</dbReference>
<dbReference type="Pfam" id="PF16258">
    <property type="entry name" value="DUF4912"/>
    <property type="match status" value="2"/>
</dbReference>
<dbReference type="InterPro" id="IPR050811">
    <property type="entry name" value="Phosphate_ABC_transporter"/>
</dbReference>
<name>A0A951P7Z4_9CYAN</name>
<evidence type="ECO:0000313" key="5">
    <source>
        <dbReference type="Proteomes" id="UP000707356"/>
    </source>
</evidence>
<dbReference type="Gene3D" id="3.40.190.10">
    <property type="entry name" value="Periplasmic binding protein-like II"/>
    <property type="match status" value="2"/>
</dbReference>
<dbReference type="SUPFAM" id="SSF53850">
    <property type="entry name" value="Periplasmic binding protein-like II"/>
    <property type="match status" value="1"/>
</dbReference>
<accession>A0A951P7Z4</accession>
<feature type="region of interest" description="Disordered" evidence="2">
    <location>
        <begin position="253"/>
        <end position="321"/>
    </location>
</feature>
<evidence type="ECO:0000256" key="1">
    <source>
        <dbReference type="ARBA" id="ARBA00022729"/>
    </source>
</evidence>
<dbReference type="InterPro" id="IPR032585">
    <property type="entry name" value="DUF4912"/>
</dbReference>
<dbReference type="Pfam" id="PF12849">
    <property type="entry name" value="PBP_like_2"/>
    <property type="match status" value="1"/>
</dbReference>
<keyword evidence="1" id="KW-0732">Signal</keyword>
<organism evidence="4 5">
    <name type="scientific">Pegethrix bostrychoides GSE-TBD4-15B</name>
    <dbReference type="NCBI Taxonomy" id="2839662"/>
    <lineage>
        <taxon>Bacteria</taxon>
        <taxon>Bacillati</taxon>
        <taxon>Cyanobacteriota</taxon>
        <taxon>Cyanophyceae</taxon>
        <taxon>Oculatellales</taxon>
        <taxon>Oculatellaceae</taxon>
        <taxon>Pegethrix</taxon>
    </lineage>
</organism>
<proteinExistence type="predicted"/>
<evidence type="ECO:0000256" key="2">
    <source>
        <dbReference type="SAM" id="MobiDB-lite"/>
    </source>
</evidence>
<feature type="compositionally biased region" description="Low complexity" evidence="2">
    <location>
        <begin position="253"/>
        <end position="270"/>
    </location>
</feature>
<dbReference type="EMBL" id="JAHHHV010000010">
    <property type="protein sequence ID" value="MBW4464298.1"/>
    <property type="molecule type" value="Genomic_DNA"/>
</dbReference>
<feature type="domain" description="PBP" evidence="3">
    <location>
        <begin position="19"/>
        <end position="243"/>
    </location>
</feature>
<sequence>MIQTEQIVQAQAPDAAVPAGTRVRINSSPSVTSISQTLKQQFESKFPGSTVELNQTLSAEALKALEEGRIDLAAIGRALTPEEKAAGFVQEPITRRKIAVVVGDKNPFPGDMTGEQFASIFRGEIANWSEVGGSNKPIRVLDRINSDTRIALQPYPVFQAGAFETGTTGQSIDDAATEAMLSQLGDDGISYALVDQVTNQPGVKIVSLYGTPPTDPSYPFSQQLSYVYKGSPSPAVQAFLGVIQAPEAQQSLAAPGAPAAPNGAPASAPAPAAPVAPAPIPTAPDAPAAAVSPSVTAADPAQPGAAQPDTVAQAPAADAGADAGANGGIPGWLWLLSLPLLGGLIWALLKGLGGSDEVETVTGAAAASSSGAVSTATLAADRAGENSRIVLSARNGQDAYAYWEVPEAHKQRLRKEEGAQNLSLRLYDVTGLEFDRHPAHSIEEFECDESDQDLHFPVPQPDRDYLVQLGYVTYQGRWVKLAQSNAVHIAADGTVGTPPARSASVPTIPAPTLPAAMPAPGAPDFSLAESSFGENSFTENNFTEGMPLVDPASLAEPADRLDNLNRLASEAMPEASERTAIDPMSDQGADRMDGFGMAGVAGVGAAGAAAMAASSSKSRVKRSQIMLSPHGDHDAEAEWEVLEHHKEIAKQHGGQNFILRICDVTGVDLENQAPHSIQQFNCEESDTSRTVTVPDNGEYVAEIGYLAKNGRWLRIARSAPVHIST</sequence>
<dbReference type="PANTHER" id="PTHR30570:SF1">
    <property type="entry name" value="PHOSPHATE-BINDING PROTEIN PSTS"/>
    <property type="match status" value="1"/>
</dbReference>
<reference evidence="4" key="2">
    <citation type="journal article" date="2022" name="Microbiol. Resour. Announc.">
        <title>Metagenome Sequencing to Explore Phylogenomics of Terrestrial Cyanobacteria.</title>
        <authorList>
            <person name="Ward R.D."/>
            <person name="Stajich J.E."/>
            <person name="Johansen J.R."/>
            <person name="Huntemann M."/>
            <person name="Clum A."/>
            <person name="Foster B."/>
            <person name="Foster B."/>
            <person name="Roux S."/>
            <person name="Palaniappan K."/>
            <person name="Varghese N."/>
            <person name="Mukherjee S."/>
            <person name="Reddy T.B.K."/>
            <person name="Daum C."/>
            <person name="Copeland A."/>
            <person name="Chen I.A."/>
            <person name="Ivanova N.N."/>
            <person name="Kyrpides N.C."/>
            <person name="Shapiro N."/>
            <person name="Eloe-Fadrosh E.A."/>
            <person name="Pietrasiak N."/>
        </authorList>
    </citation>
    <scope>NUCLEOTIDE SEQUENCE</scope>
    <source>
        <strain evidence="4">GSE-TBD4-15B</strain>
    </source>
</reference>
<evidence type="ECO:0000259" key="3">
    <source>
        <dbReference type="Pfam" id="PF12849"/>
    </source>
</evidence>
<reference evidence="4" key="1">
    <citation type="submission" date="2021-05" db="EMBL/GenBank/DDBJ databases">
        <authorList>
            <person name="Pietrasiak N."/>
            <person name="Ward R."/>
            <person name="Stajich J.E."/>
            <person name="Kurbessoian T."/>
        </authorList>
    </citation>
    <scope>NUCLEOTIDE SEQUENCE</scope>
    <source>
        <strain evidence="4">GSE-TBD4-15B</strain>
    </source>
</reference>
<gene>
    <name evidence="4" type="ORF">KME07_02505</name>
</gene>
<protein>
    <submittedName>
        <fullName evidence="4">DUF4912 domain-containing protein</fullName>
    </submittedName>
</protein>
<evidence type="ECO:0000313" key="4">
    <source>
        <dbReference type="EMBL" id="MBW4464298.1"/>
    </source>
</evidence>
<feature type="compositionally biased region" description="Pro residues" evidence="2">
    <location>
        <begin position="271"/>
        <end position="284"/>
    </location>
</feature>
<dbReference type="InterPro" id="IPR024370">
    <property type="entry name" value="PBP_domain"/>
</dbReference>
<comment type="caution">
    <text evidence="4">The sequence shown here is derived from an EMBL/GenBank/DDBJ whole genome shotgun (WGS) entry which is preliminary data.</text>
</comment>